<sequence>MIYVGRGSSSLQLAPSKWGNSFRIRGGRDQNQAFELLAEHLEKSPDLLADLSSLSGARLCCHCKERFNDVLIAKWLERFNAPSPWRAWQVYIFDLEVLEIINWWRAKALQETGISEAVDLAQFVRRLISLTLATLQRPTVTQKWMQILAGRWARCLLLRREAMMCVTHLWRLLVTMRGDAKLPRGVREELVSALTLLHSLRCDLRVPISGLVTVSDASRQHGAVCRAVRLRHDGVTAARAASRRLVTDFRDEVVLLSLLDGIGGARRALDLLGLTPALFLSAEIDTEAKRVTKYAWPDVLESARWIFVVANSPCSDLARINVKCAGDVTRCQRGRLWWMKEELLTSQQGGTYFMDTVKHVVLPDEPGPVEHWLAVSFSGRMTSRGTAACPLFCDVFFVVLQVSSPQDSTDVQVMNSNVGASSSTATRPFFRTATAAGYLSKIPSVRQMRETGGGATVAVATVSTDQGTASRQSSTDALTGFRILTATVIVLEHTGLRLLVNGASLFLLLSGGVISLTRRKEPGQLKAPFSSAKEVVTFIFLRWMRVVPLYWFCLAVYETDAAKVTHDDFDFLAPLRPAPGPGPRWHGLGPRGHSGRPALALPVNVPEVLAEVQREYDRYERALCANDVRELDALFLDSPETVRYGTAENLYGYEAISGFRAARAPPGDRRVLRAQVTTYGQDMAVTNCEFQRDGSDRVGRQSQVWLRTPAGWRVASAHVSFMHEA</sequence>
<gene>
    <name evidence="2" type="ORF">PCOR1329_LOCUS9552</name>
</gene>
<accession>A0ABN9Q7R3</accession>
<dbReference type="InterPro" id="IPR024507">
    <property type="entry name" value="AtzH-like"/>
</dbReference>
<protein>
    <recommendedName>
        <fullName evidence="1">DUF4326 domain-containing protein</fullName>
    </recommendedName>
</protein>
<organism evidence="2 3">
    <name type="scientific">Prorocentrum cordatum</name>
    <dbReference type="NCBI Taxonomy" id="2364126"/>
    <lineage>
        <taxon>Eukaryota</taxon>
        <taxon>Sar</taxon>
        <taxon>Alveolata</taxon>
        <taxon>Dinophyceae</taxon>
        <taxon>Prorocentrales</taxon>
        <taxon>Prorocentraceae</taxon>
        <taxon>Prorocentrum</taxon>
    </lineage>
</organism>
<dbReference type="Proteomes" id="UP001189429">
    <property type="component" value="Unassembled WGS sequence"/>
</dbReference>
<dbReference type="InterPro" id="IPR025475">
    <property type="entry name" value="DUF4326"/>
</dbReference>
<reference evidence="2" key="1">
    <citation type="submission" date="2023-10" db="EMBL/GenBank/DDBJ databases">
        <authorList>
            <person name="Chen Y."/>
            <person name="Shah S."/>
            <person name="Dougan E. K."/>
            <person name="Thang M."/>
            <person name="Chan C."/>
        </authorList>
    </citation>
    <scope>NUCLEOTIDE SEQUENCE [LARGE SCALE GENOMIC DNA]</scope>
</reference>
<evidence type="ECO:0000259" key="1">
    <source>
        <dbReference type="Pfam" id="PF14216"/>
    </source>
</evidence>
<proteinExistence type="predicted"/>
<dbReference type="Gene3D" id="3.10.450.50">
    <property type="match status" value="1"/>
</dbReference>
<dbReference type="Pfam" id="PF14216">
    <property type="entry name" value="DUF4326"/>
    <property type="match status" value="1"/>
</dbReference>
<name>A0ABN9Q7R3_9DINO</name>
<dbReference type="EMBL" id="CAUYUJ010002669">
    <property type="protein sequence ID" value="CAK0801821.1"/>
    <property type="molecule type" value="Genomic_DNA"/>
</dbReference>
<dbReference type="SUPFAM" id="SSF54427">
    <property type="entry name" value="NTF2-like"/>
    <property type="match status" value="1"/>
</dbReference>
<feature type="domain" description="DUF4326" evidence="1">
    <location>
        <begin position="2"/>
        <end position="65"/>
    </location>
</feature>
<keyword evidence="3" id="KW-1185">Reference proteome</keyword>
<comment type="caution">
    <text evidence="2">The sequence shown here is derived from an EMBL/GenBank/DDBJ whole genome shotgun (WGS) entry which is preliminary data.</text>
</comment>
<evidence type="ECO:0000313" key="2">
    <source>
        <dbReference type="EMBL" id="CAK0801821.1"/>
    </source>
</evidence>
<dbReference type="InterPro" id="IPR032710">
    <property type="entry name" value="NTF2-like_dom_sf"/>
</dbReference>
<evidence type="ECO:0000313" key="3">
    <source>
        <dbReference type="Proteomes" id="UP001189429"/>
    </source>
</evidence>
<dbReference type="Pfam" id="PF11533">
    <property type="entry name" value="AtzH-like"/>
    <property type="match status" value="1"/>
</dbReference>
<dbReference type="NCBIfam" id="NF033625">
    <property type="entry name" value="HpxZ"/>
    <property type="match status" value="1"/>
</dbReference>